<feature type="transmembrane region" description="Helical" evidence="1">
    <location>
        <begin position="45"/>
        <end position="63"/>
    </location>
</feature>
<protein>
    <submittedName>
        <fullName evidence="2">Uncharacterized protein</fullName>
    </submittedName>
</protein>
<comment type="caution">
    <text evidence="2">The sequence shown here is derived from an EMBL/GenBank/DDBJ whole genome shotgun (WGS) entry which is preliminary data.</text>
</comment>
<proteinExistence type="predicted"/>
<keyword evidence="1" id="KW-0472">Membrane</keyword>
<gene>
    <name evidence="2" type="ORF">BC343_21675</name>
</gene>
<evidence type="ECO:0000313" key="2">
    <source>
        <dbReference type="EMBL" id="OOQ61061.1"/>
    </source>
</evidence>
<feature type="transmembrane region" description="Helical" evidence="1">
    <location>
        <begin position="12"/>
        <end position="33"/>
    </location>
</feature>
<feature type="transmembrane region" description="Helical" evidence="1">
    <location>
        <begin position="69"/>
        <end position="92"/>
    </location>
</feature>
<keyword evidence="3" id="KW-1185">Reference proteome</keyword>
<dbReference type="EMBL" id="MBTF01000003">
    <property type="protein sequence ID" value="OOQ61061.1"/>
    <property type="molecule type" value="Genomic_DNA"/>
</dbReference>
<name>A0A1S9PJB7_9SPHI</name>
<sequence>MQETGLRPQPEPQWIVVGINIAVVIAYTIYLRYVDKGQYNIIGDAMLIGMHVVICLLLAIFVLSKEFLMSAALVLVIGFSTCWTVFATKVFYK</sequence>
<dbReference type="STRING" id="1792845.BC343_21675"/>
<keyword evidence="1" id="KW-1133">Transmembrane helix</keyword>
<accession>A0A1S9PJB7</accession>
<dbReference type="OrthoDB" id="799816at2"/>
<reference evidence="2 3" key="1">
    <citation type="submission" date="2016-07" db="EMBL/GenBank/DDBJ databases">
        <title>Genomic analysis of zinc-resistant bacterium Mucilaginibacter pedocola TBZ30.</title>
        <authorList>
            <person name="Huang J."/>
            <person name="Tang J."/>
        </authorList>
    </citation>
    <scope>NUCLEOTIDE SEQUENCE [LARGE SCALE GENOMIC DNA]</scope>
    <source>
        <strain evidence="2 3">TBZ30</strain>
    </source>
</reference>
<dbReference type="Proteomes" id="UP000189739">
    <property type="component" value="Unassembled WGS sequence"/>
</dbReference>
<dbReference type="RefSeq" id="WP_078346889.1">
    <property type="nucleotide sequence ID" value="NZ_MBTF01000003.1"/>
</dbReference>
<evidence type="ECO:0000256" key="1">
    <source>
        <dbReference type="SAM" id="Phobius"/>
    </source>
</evidence>
<keyword evidence="1" id="KW-0812">Transmembrane</keyword>
<dbReference type="AlphaFoldDB" id="A0A1S9PJB7"/>
<organism evidence="2 3">
    <name type="scientific">Mucilaginibacter pedocola</name>
    <dbReference type="NCBI Taxonomy" id="1792845"/>
    <lineage>
        <taxon>Bacteria</taxon>
        <taxon>Pseudomonadati</taxon>
        <taxon>Bacteroidota</taxon>
        <taxon>Sphingobacteriia</taxon>
        <taxon>Sphingobacteriales</taxon>
        <taxon>Sphingobacteriaceae</taxon>
        <taxon>Mucilaginibacter</taxon>
    </lineage>
</organism>
<evidence type="ECO:0000313" key="3">
    <source>
        <dbReference type="Proteomes" id="UP000189739"/>
    </source>
</evidence>